<comment type="similarity">
    <text evidence="1">Belongs to the glycosyl hydrolase 16 family.</text>
</comment>
<dbReference type="PROSITE" id="PS51762">
    <property type="entry name" value="GH16_2"/>
    <property type="match status" value="1"/>
</dbReference>
<dbReference type="CDD" id="cd08023">
    <property type="entry name" value="GH16_laminarinase_like"/>
    <property type="match status" value="1"/>
</dbReference>
<dbReference type="PANTHER" id="PTHR10963:SF55">
    <property type="entry name" value="GLYCOSIDE HYDROLASE FAMILY 16 PROTEIN"/>
    <property type="match status" value="1"/>
</dbReference>
<dbReference type="InterPro" id="IPR013320">
    <property type="entry name" value="ConA-like_dom_sf"/>
</dbReference>
<keyword evidence="4" id="KW-1185">Reference proteome</keyword>
<evidence type="ECO:0000256" key="1">
    <source>
        <dbReference type="ARBA" id="ARBA00006865"/>
    </source>
</evidence>
<evidence type="ECO:0000259" key="2">
    <source>
        <dbReference type="PROSITE" id="PS51762"/>
    </source>
</evidence>
<dbReference type="InterPro" id="IPR000757">
    <property type="entry name" value="Beta-glucanase-like"/>
</dbReference>
<evidence type="ECO:0000313" key="3">
    <source>
        <dbReference type="EMBL" id="TQF12155.1"/>
    </source>
</evidence>
<dbReference type="EMBL" id="VIFM01000152">
    <property type="protein sequence ID" value="TQF12155.1"/>
    <property type="molecule type" value="Genomic_DNA"/>
</dbReference>
<evidence type="ECO:0000313" key="4">
    <source>
        <dbReference type="Proteomes" id="UP000315369"/>
    </source>
</evidence>
<dbReference type="Pfam" id="PF00722">
    <property type="entry name" value="Glyco_hydro_16"/>
    <property type="match status" value="1"/>
</dbReference>
<dbReference type="PANTHER" id="PTHR10963">
    <property type="entry name" value="GLYCOSYL HYDROLASE-RELATED"/>
    <property type="match status" value="1"/>
</dbReference>
<gene>
    <name evidence="3" type="ORF">FJV41_30540</name>
</gene>
<comment type="caution">
    <text evidence="3">The sequence shown here is derived from an EMBL/GenBank/DDBJ whole genome shotgun (WGS) entry which is preliminary data.</text>
</comment>
<feature type="domain" description="GH16" evidence="2">
    <location>
        <begin position="46"/>
        <end position="299"/>
    </location>
</feature>
<dbReference type="Gene3D" id="2.60.120.260">
    <property type="entry name" value="Galactose-binding domain-like"/>
    <property type="match status" value="1"/>
</dbReference>
<dbReference type="InterPro" id="IPR050546">
    <property type="entry name" value="Glycosyl_Hydrlase_16"/>
</dbReference>
<reference evidence="3 4" key="1">
    <citation type="submission" date="2019-06" db="EMBL/GenBank/DDBJ databases">
        <authorList>
            <person name="Livingstone P."/>
            <person name="Whitworth D."/>
        </authorList>
    </citation>
    <scope>NUCLEOTIDE SEQUENCE [LARGE SCALE GENOMIC DNA]</scope>
    <source>
        <strain evidence="3 4">AM401</strain>
    </source>
</reference>
<dbReference type="GO" id="GO:0005975">
    <property type="term" value="P:carbohydrate metabolic process"/>
    <property type="evidence" value="ECO:0007669"/>
    <property type="project" value="InterPro"/>
</dbReference>
<dbReference type="SUPFAM" id="SSF49899">
    <property type="entry name" value="Concanavalin A-like lectins/glucanases"/>
    <property type="match status" value="1"/>
</dbReference>
<name>A0A540WT02_9BACT</name>
<organism evidence="3 4">
    <name type="scientific">Myxococcus llanfairpwllgwyngyllgogerychwyrndrobwllllantysiliogogogochensis</name>
    <dbReference type="NCBI Taxonomy" id="2590453"/>
    <lineage>
        <taxon>Bacteria</taxon>
        <taxon>Pseudomonadati</taxon>
        <taxon>Myxococcota</taxon>
        <taxon>Myxococcia</taxon>
        <taxon>Myxococcales</taxon>
        <taxon>Cystobacterineae</taxon>
        <taxon>Myxococcaceae</taxon>
        <taxon>Myxococcus</taxon>
    </lineage>
</organism>
<dbReference type="Gene3D" id="2.60.120.200">
    <property type="match status" value="1"/>
</dbReference>
<protein>
    <submittedName>
        <fullName evidence="3">Glycoside hydrolase family 16 protein</fullName>
    </submittedName>
</protein>
<dbReference type="PROSITE" id="PS51257">
    <property type="entry name" value="PROKAR_LIPOPROTEIN"/>
    <property type="match status" value="1"/>
</dbReference>
<dbReference type="OrthoDB" id="9809583at2"/>
<keyword evidence="3" id="KW-0378">Hydrolase</keyword>
<accession>A0A540WT02</accession>
<dbReference type="Proteomes" id="UP000315369">
    <property type="component" value="Unassembled WGS sequence"/>
</dbReference>
<proteinExistence type="inferred from homology"/>
<dbReference type="RefSeq" id="WP_141646108.1">
    <property type="nucleotide sequence ID" value="NZ_VIFM01000152.1"/>
</dbReference>
<dbReference type="GO" id="GO:0004553">
    <property type="term" value="F:hydrolase activity, hydrolyzing O-glycosyl compounds"/>
    <property type="evidence" value="ECO:0007669"/>
    <property type="project" value="InterPro"/>
</dbReference>
<dbReference type="AlphaFoldDB" id="A0A540WT02"/>
<sequence>MAGRTETWLVAAGLVLGGCGSEVAVEPEAAPLASQAQKEQAYDPGAGWNLVWQDDFGGTGLNAANWNVLTSNHDPVTNNCNFGTGELEFPRAQNVTVSGGKLILTAERTTDGPYDSRCAGYGPRSFYSGRIHTKGKVERRYGKLVASIKVPSGYGMWPAFWTLGANISNVGWPASGEIDILEWHSNEPSWMKVATHSSNGVQHWGSGANRGYSLADAFHIYEVEWAADRMVFKLDNQVRANADFFHNDPAFQQSHYILLNLALGGNWYNNTSPAAVDLPLGQRKTMEVEWVRWYQAGSSSGVSLANPGFEADMSGWSTWSPNGTEAADFSETYNGGHSGSYHLSHWTNATPFEVWTFQAVSGLASGNYKVRAWVRKGGSFELARIQAKTCGSCAPAFTELGTYGAWTLVESPAISVTGGYLELGFHTRATTGNGANFIHMDDVELVRL</sequence>